<proteinExistence type="predicted"/>
<dbReference type="EMBL" id="VYYT01000577">
    <property type="protein sequence ID" value="KAK2731525.1"/>
    <property type="molecule type" value="Genomic_DNA"/>
</dbReference>
<protein>
    <submittedName>
        <fullName evidence="1">Uncharacterized protein</fullName>
    </submittedName>
</protein>
<organism evidence="1 2">
    <name type="scientific">Colletotrichum kahawae</name>
    <name type="common">Coffee berry disease fungus</name>
    <dbReference type="NCBI Taxonomy" id="34407"/>
    <lineage>
        <taxon>Eukaryota</taxon>
        <taxon>Fungi</taxon>
        <taxon>Dikarya</taxon>
        <taxon>Ascomycota</taxon>
        <taxon>Pezizomycotina</taxon>
        <taxon>Sordariomycetes</taxon>
        <taxon>Hypocreomycetidae</taxon>
        <taxon>Glomerellales</taxon>
        <taxon>Glomerellaceae</taxon>
        <taxon>Colletotrichum</taxon>
        <taxon>Colletotrichum gloeosporioides species complex</taxon>
    </lineage>
</organism>
<sequence length="183" mass="19944">MPKLPSFFYVFSRRTRVFRLNSTNFRHEMGILGVSVLAGDSGPIFRPNATGYSVAAAKPRLCITIQSAAHRSPPSLLELEAEHVYTSGLSTITLCPASQDPKCSCRQVSEGYPWQILVCRASNRSNLGERGVMFVITTSVWLNRTAIGYRPCWAPSHPPRPAARLTSPGSLPLAPMSLGLITG</sequence>
<comment type="caution">
    <text evidence="1">The sequence shown here is derived from an EMBL/GenBank/DDBJ whole genome shotgun (WGS) entry which is preliminary data.</text>
</comment>
<name>A0AAD9Y265_COLKA</name>
<keyword evidence="2" id="KW-1185">Reference proteome</keyword>
<accession>A0AAD9Y265</accession>
<reference evidence="1" key="1">
    <citation type="submission" date="2023-02" db="EMBL/GenBank/DDBJ databases">
        <title>Colletotrichum kahawae CIFC_Que2 genome sequencing and assembly.</title>
        <authorList>
            <person name="Baroncelli R."/>
        </authorList>
    </citation>
    <scope>NUCLEOTIDE SEQUENCE</scope>
    <source>
        <strain evidence="1">CIFC_Que2</strain>
    </source>
</reference>
<dbReference type="Proteomes" id="UP001281614">
    <property type="component" value="Unassembled WGS sequence"/>
</dbReference>
<gene>
    <name evidence="1" type="ORF">CKAH01_08945</name>
</gene>
<evidence type="ECO:0000313" key="2">
    <source>
        <dbReference type="Proteomes" id="UP001281614"/>
    </source>
</evidence>
<dbReference type="AlphaFoldDB" id="A0AAD9Y265"/>
<evidence type="ECO:0000313" key="1">
    <source>
        <dbReference type="EMBL" id="KAK2731525.1"/>
    </source>
</evidence>